<evidence type="ECO:0000256" key="10">
    <source>
        <dbReference type="SAM" id="MobiDB-lite"/>
    </source>
</evidence>
<dbReference type="SMART" id="SM00448">
    <property type="entry name" value="REC"/>
    <property type="match status" value="1"/>
</dbReference>
<evidence type="ECO:0000256" key="8">
    <source>
        <dbReference type="ARBA" id="ARBA00048679"/>
    </source>
</evidence>
<keyword evidence="5" id="KW-0418">Kinase</keyword>
<feature type="compositionally biased region" description="Low complexity" evidence="10">
    <location>
        <begin position="394"/>
        <end position="407"/>
    </location>
</feature>
<dbReference type="Gene3D" id="3.30.450.20">
    <property type="entry name" value="PAS domain"/>
    <property type="match status" value="1"/>
</dbReference>
<proteinExistence type="predicted"/>
<feature type="compositionally biased region" description="Acidic residues" evidence="10">
    <location>
        <begin position="600"/>
        <end position="610"/>
    </location>
</feature>
<feature type="region of interest" description="Disordered" evidence="10">
    <location>
        <begin position="458"/>
        <end position="530"/>
    </location>
</feature>
<keyword evidence="3 14" id="KW-0808">Transferase</keyword>
<feature type="region of interest" description="Disordered" evidence="10">
    <location>
        <begin position="545"/>
        <end position="610"/>
    </location>
</feature>
<dbReference type="GO" id="GO:0005634">
    <property type="term" value="C:nucleus"/>
    <property type="evidence" value="ECO:0007669"/>
    <property type="project" value="TreeGrafter"/>
</dbReference>
<evidence type="ECO:0000256" key="7">
    <source>
        <dbReference type="ARBA" id="ARBA00047899"/>
    </source>
</evidence>
<dbReference type="SUPFAM" id="SSF55785">
    <property type="entry name" value="PYP-like sensor domain (PAS domain)"/>
    <property type="match status" value="1"/>
</dbReference>
<feature type="region of interest" description="Disordered" evidence="10">
    <location>
        <begin position="2928"/>
        <end position="2979"/>
    </location>
</feature>
<comment type="caution">
    <text evidence="14">The sequence shown here is derived from an EMBL/GenBank/DDBJ whole genome shotgun (WGS) entry which is preliminary data.</text>
</comment>
<feature type="region of interest" description="Disordered" evidence="10">
    <location>
        <begin position="2458"/>
        <end position="2488"/>
    </location>
</feature>
<feature type="compositionally biased region" description="Low complexity" evidence="10">
    <location>
        <begin position="1"/>
        <end position="13"/>
    </location>
</feature>
<sequence>MSGTPPSSSPRGRSQSRRRRFGFFNLFGFATDASNSSTKSNSSRHSRHHDSNSGSSRNSSDNAQEGQVEEHSPNDSTTSSVAVSEGVPPRETTHQQPQQQTDLLAHEASSDDAATTPLEKAAATAAPSISNRPSSTGSSAPQPINIQPYHTRSTDSPGENAGASLDIGDHCPSSTAVRGRTPHHPGSQIRTCPIPERLRLQLREASAHDSTDSSSPTIAASSYSAHTLTDSPRMLQGAQAPLVRRRGTTGASGSLTRRSPKDLDAPALPAAHSPRASKAVLPLARRTSSSYSSWSVATPTSTYGTPDSVAATQNDGGMLPDWETAGQHQPLTSSSAKARTRTRRYSVFDLAFANQRPVPWPSSMQNPPTLGSGGARRRSSDKSTGESVGSAELSSIPSGGRRSGASSVVPHALDIARSRHDSRVQIRGLSTDSPVPHVYPQSATDYVSFQQASMFPGHRQRCHRRYRHSREQSHSSVATFSTHSMPATEQQLGLDIDNESGSGSGANRRRHSRRPFSSGFHDSSSGQSTPNHLLFARLRRQTSGSVKSVNATELCHSPELLPRTPEGREYKGGPPQHMSASHQLGRSRRGTRTSNARPNDDEDGYSGDVEADGGNEVLYLRYSTSVPDILVLPMASHIGGHWRTIKRLDFSYERLLATSRSTKVWRWRHRQLGSSMDIGQSATDYSSVAATPSISRAMSQENASPLLQYSAARRATVSTAAHGKPVPSLRYAAAVDPTEAISWTDWTDDVKGALQAPTAQRAITMWHKISRNVDRERRSRQNSFKARRDSLGSYLSSANLPRASTMFSASSIQSNMGAMDMGALPPSGGSVTAMLNPYLVEPTYLQRGVSESGRQASPSSAFSSIYQAHSFTTLDSMQSPGMAPANADSVHWGSKTQGSRMPEGKVNASASTLGGISLVHAAAAPHRRLSIIKGQELGKGWNNATSVGTSPPRIEKTEERASLVSDGVSNSSHASLGTSDKSPWVISPLDDPEEAIEALQSFQSRLQLRLSKAKAESEQELLEIIQDLSEFVEEGLSYVNEDGVTYSPYDEDGMASDDYSNSESYVSDQDDGYSPELDVSAMPLAAEHEQLVHGMNRRHSKSAGDQLAHASVAKPDGTASVAARELQSLNKRLHDVLSLHSSSKDRLPEAVRPVSQPSGLQLHLAPSPPLAETAPTGAIAASSSRHSPVQRLLRSPSIRRLAFLRALSGERAIASEPASFSDDSTKHAELDAVGSRSRIRHSVELPNALPLFSGPQQRLPEASLQQHLSFASDPTPHQAHSDHVPDIVVGRDSGLEDEPHARTSHSDPRLARDPLAVWNDMQLGARGKSASPQGEIPFPNLHTKSSAHSVSSMRQFGVVASETSSISGGGGGRFSPGVRSLSRSSMYSAGSRASLVASPLIAEDEFKPTPFLQAIIDLVTIIGHVVSLSACDMLRPLSGPLLEEALSHLALSNGDSSSAEGVQHHAMSLMPTAYVVERLNELGHLWEQPPQGAEDGDELVDQPWPCRGLFFRALLAISSLNRIVMWYAAVRTTYSEDIVAEVDRRVSSQERDAPVPEGAEASSGFFPSVSPAGYGPAGVSPFSGDGANTAGSLTGRSSSAVSLSIAGQSSQPADESVIGATADSRGDLARPAWHGFQPGQQASKWQGDTVSSHSAAAVDKGLNMLVEITLEGRIRYISPTCLRLLGTKPEALINQPASTIFTAESIRVCRSAVEQLLADSTRTVEINIEVHSPDLSRAAMVEAKGMLIYCHTRNEPSHVMWVLRYAAALPPQLQLPPEEPVDSSELAERLTTSALPRPGSGQYLEGTAPSALPLGVAGSEGPLLGPSGPSAVVSAGELPDVIEEDEAASLSPSPVEYITCRICDRAIPAAYFEDHNWLCAQSHRAAMDVEQLNERLGDVKAELQAWYPGCDFEELEELVHGGTDVEMLRENAQQRASAVGHAAWQSLVDEAGPSVKSMTRMCLMALALDENDASPKCTLPAVVEELRAQKDSSDLDFQRSENWVSVAQYTVPALGYHDSALEALGDSLVRTIAAKLAAIDNLQYAIVESSVACTSWVLPKDSSMELDAAVSPEYLRRSVSAIDIPSSGAEHGRSELHSYASAKDMDDARSRSTCTPEPQLPGGLGSAIQQRLLSHRDQYSGASNVSISRVDAGTSPLRAGPVAIPTASRPASLQLNVDVPTLRKTSGTSLSVSQTSPLRISTSNLHQLSGLASSRPSIGSSAFLATPTVPSISDFVILKPISKGAYGSVFLAKKRTTGEYYAIKILRKADMISKNQISNVKAERAIMMAQTGSPFVVRLLYTFQSRTNLYLVMEYLNGGDCAALLKSIGSLPETWARNYLAEVVLGIEDLHARNVVHRDLKPDNLLIDSEGHLKLTDFGLSKLGFLGRRVDQHALSHPLNSSDSALLLGAPSGAVAGSSRVWQPLVSGSTASVRRVSTDRLGTLDDDSAQPMQAVLDIPSISTPPPMKNERLSSPHGSQTRLDSVQGKRVAALKGSPALAHGLGSEGSNNAVASSSASLSSSASASTTSEAYGNTPAPRRQKHALGTPDYIAPESILGLESGKSVDWWALGIICYEFLFGIPPFNDETPEKVFSNILSADIDFYDELRAELKREKEEKRAQHEQRRELRRQAASAAGSSLDEEDDEHEDGDGCDDADADDISPEARDFITRLLCRDPKKRLGYNGAAEVKAHPIFAGINWDTLLETQPGFVPGLVDAEDTQLFDSRGATMDENDEASLQDSDSDDNSRLPECQSGTSKAEAESRPSSAIKIASSRGSRHAATKAASKSHPHEPPKLHFGAGVAMHRPSTVPLRLNEYPSDSHNAAYGESAAPAPTAERMPPGTDKNRSSSGDLPALDDSPEFGGFTFKNLHALEQANMNELVKLRRRSTLLDMSQRPFARSDARSSLAPGLASDNQLLSNARRHQSFVASNSSSRNSLYMDTLSPGPEGSMFGSRRMPSSDSSDHMHGLGTDRQQHPLGAGTQLSRTRTISCFAPSTQFSPGGADGGSGSGSRAESGRGRSISNSRDSLSISSSGSPAVLATPGHVRALSAHAHLHRGSLLNPSTLTPTSSRSAQQQRLQLPSAVDFAPADLTSVPIPGKHGLPQPPPARLTASLPRPSLAKAASYELPSTVATPPQPDYLQSRICLVADDNPVCLKIMEIILRRLHLECVIVRNGAEAIRCAMGRTVFRAIFMDTGMPIVDGDEATRMIKSTYNANKETPIIAMAAYDGEAADSLYDDAIVKPVTLHHVKQSLGRAS</sequence>
<feature type="compositionally biased region" description="Basic and acidic residues" evidence="10">
    <location>
        <begin position="2615"/>
        <end position="2630"/>
    </location>
</feature>
<feature type="compositionally biased region" description="Acidic residues" evidence="10">
    <location>
        <begin position="2731"/>
        <end position="2744"/>
    </location>
</feature>
<evidence type="ECO:0000256" key="9">
    <source>
        <dbReference type="PROSITE-ProRule" id="PRU00169"/>
    </source>
</evidence>
<feature type="region of interest" description="Disordered" evidence="10">
    <location>
        <begin position="357"/>
        <end position="407"/>
    </location>
</feature>
<dbReference type="GO" id="GO:0004674">
    <property type="term" value="F:protein serine/threonine kinase activity"/>
    <property type="evidence" value="ECO:0007669"/>
    <property type="project" value="UniProtKB-KW"/>
</dbReference>
<feature type="region of interest" description="Disordered" evidence="10">
    <location>
        <begin position="3095"/>
        <end position="3114"/>
    </location>
</feature>
<feature type="modified residue" description="4-aspartylphosphate" evidence="9">
    <location>
        <position position="3195"/>
    </location>
</feature>
<evidence type="ECO:0000313" key="15">
    <source>
        <dbReference type="Proteomes" id="UP001151516"/>
    </source>
</evidence>
<keyword evidence="6" id="KW-0067">ATP-binding</keyword>
<feature type="region of interest" description="Disordered" evidence="10">
    <location>
        <begin position="2994"/>
        <end position="3036"/>
    </location>
</feature>
<evidence type="ECO:0000259" key="11">
    <source>
        <dbReference type="PROSITE" id="PS50011"/>
    </source>
</evidence>
<keyword evidence="4" id="KW-0547">Nucleotide-binding</keyword>
<dbReference type="CDD" id="cd17546">
    <property type="entry name" value="REC_hyHK_CKI1_RcsC-like"/>
    <property type="match status" value="1"/>
</dbReference>
<accession>A0A9W8L450</accession>
<keyword evidence="15" id="KW-1185">Reference proteome</keyword>
<feature type="region of interest" description="Disordered" evidence="10">
    <location>
        <begin position="880"/>
        <end position="908"/>
    </location>
</feature>
<dbReference type="InterPro" id="IPR050236">
    <property type="entry name" value="Ser_Thr_kinase_AGC"/>
</dbReference>
<evidence type="ECO:0000256" key="6">
    <source>
        <dbReference type="ARBA" id="ARBA00022840"/>
    </source>
</evidence>
<evidence type="ECO:0000313" key="14">
    <source>
        <dbReference type="EMBL" id="KAJ2686396.1"/>
    </source>
</evidence>
<comment type="catalytic activity">
    <reaction evidence="7">
        <text>L-threonyl-[protein] + ATP = O-phospho-L-threonyl-[protein] + ADP + H(+)</text>
        <dbReference type="Rhea" id="RHEA:46608"/>
        <dbReference type="Rhea" id="RHEA-COMP:11060"/>
        <dbReference type="Rhea" id="RHEA-COMP:11605"/>
        <dbReference type="ChEBI" id="CHEBI:15378"/>
        <dbReference type="ChEBI" id="CHEBI:30013"/>
        <dbReference type="ChEBI" id="CHEBI:30616"/>
        <dbReference type="ChEBI" id="CHEBI:61977"/>
        <dbReference type="ChEBI" id="CHEBI:456216"/>
        <dbReference type="EC" id="2.7.11.1"/>
    </reaction>
</comment>
<evidence type="ECO:0000256" key="1">
    <source>
        <dbReference type="ARBA" id="ARBA00012513"/>
    </source>
</evidence>
<evidence type="ECO:0000256" key="5">
    <source>
        <dbReference type="ARBA" id="ARBA00022777"/>
    </source>
</evidence>
<dbReference type="GO" id="GO:0005524">
    <property type="term" value="F:ATP binding"/>
    <property type="evidence" value="ECO:0007669"/>
    <property type="project" value="UniProtKB-KW"/>
</dbReference>
<evidence type="ECO:0000256" key="2">
    <source>
        <dbReference type="ARBA" id="ARBA00022527"/>
    </source>
</evidence>
<dbReference type="EC" id="2.7.11.1" evidence="1"/>
<dbReference type="Pfam" id="PF00069">
    <property type="entry name" value="Pkinase"/>
    <property type="match status" value="2"/>
</dbReference>
<dbReference type="Pfam" id="PF00072">
    <property type="entry name" value="Response_reg"/>
    <property type="match status" value="1"/>
</dbReference>
<feature type="region of interest" description="Disordered" evidence="10">
    <location>
        <begin position="2525"/>
        <end position="2546"/>
    </location>
</feature>
<dbReference type="InterPro" id="IPR000014">
    <property type="entry name" value="PAS"/>
</dbReference>
<dbReference type="PROSITE" id="PS50011">
    <property type="entry name" value="PROTEIN_KINASE_DOM"/>
    <property type="match status" value="1"/>
</dbReference>
<feature type="compositionally biased region" description="Polar residues" evidence="10">
    <location>
        <begin position="1058"/>
        <end position="1067"/>
    </location>
</feature>
<dbReference type="Gene3D" id="3.40.50.2300">
    <property type="match status" value="1"/>
</dbReference>
<feature type="compositionally biased region" description="Basic residues" evidence="10">
    <location>
        <begin position="458"/>
        <end position="468"/>
    </location>
</feature>
<feature type="compositionally biased region" description="Low complexity" evidence="10">
    <location>
        <begin position="3011"/>
        <end position="3036"/>
    </location>
</feature>
<keyword evidence="9" id="KW-0597">Phosphoprotein</keyword>
<dbReference type="InterPro" id="IPR008271">
    <property type="entry name" value="Ser/Thr_kinase_AS"/>
</dbReference>
<dbReference type="OrthoDB" id="162894at2759"/>
<feature type="compositionally biased region" description="Low complexity" evidence="10">
    <location>
        <begin position="52"/>
        <end position="62"/>
    </location>
</feature>
<organism evidence="14 15">
    <name type="scientific">Coemansia spiralis</name>
    <dbReference type="NCBI Taxonomy" id="417178"/>
    <lineage>
        <taxon>Eukaryota</taxon>
        <taxon>Fungi</taxon>
        <taxon>Fungi incertae sedis</taxon>
        <taxon>Zoopagomycota</taxon>
        <taxon>Kickxellomycotina</taxon>
        <taxon>Kickxellomycetes</taxon>
        <taxon>Kickxellales</taxon>
        <taxon>Kickxellaceae</taxon>
        <taxon>Coemansia</taxon>
    </lineage>
</organism>
<evidence type="ECO:0000256" key="3">
    <source>
        <dbReference type="ARBA" id="ARBA00022679"/>
    </source>
</evidence>
<dbReference type="FunFam" id="3.30.200.20:FF:001008">
    <property type="entry name" value="Serine/threonine-protein kinase cek1"/>
    <property type="match status" value="1"/>
</dbReference>
<comment type="catalytic activity">
    <reaction evidence="8">
        <text>L-seryl-[protein] + ATP = O-phospho-L-seryl-[protein] + ADP + H(+)</text>
        <dbReference type="Rhea" id="RHEA:17989"/>
        <dbReference type="Rhea" id="RHEA-COMP:9863"/>
        <dbReference type="Rhea" id="RHEA-COMP:11604"/>
        <dbReference type="ChEBI" id="CHEBI:15378"/>
        <dbReference type="ChEBI" id="CHEBI:29999"/>
        <dbReference type="ChEBI" id="CHEBI:30616"/>
        <dbReference type="ChEBI" id="CHEBI:83421"/>
        <dbReference type="ChEBI" id="CHEBI:456216"/>
        <dbReference type="EC" id="2.7.11.1"/>
    </reaction>
</comment>
<dbReference type="PROSITE" id="PS51285">
    <property type="entry name" value="AGC_KINASE_CTER"/>
    <property type="match status" value="1"/>
</dbReference>
<dbReference type="SMART" id="SM00220">
    <property type="entry name" value="S_TKc"/>
    <property type="match status" value="1"/>
</dbReference>
<feature type="compositionally biased region" description="Low complexity" evidence="10">
    <location>
        <begin position="3070"/>
        <end position="3080"/>
    </location>
</feature>
<dbReference type="InterPro" id="IPR001789">
    <property type="entry name" value="Sig_transdc_resp-reg_receiver"/>
</dbReference>
<reference evidence="14" key="1">
    <citation type="submission" date="2022-07" db="EMBL/GenBank/DDBJ databases">
        <title>Phylogenomic reconstructions and comparative analyses of Kickxellomycotina fungi.</title>
        <authorList>
            <person name="Reynolds N.K."/>
            <person name="Stajich J.E."/>
            <person name="Barry K."/>
            <person name="Grigoriev I.V."/>
            <person name="Crous P."/>
            <person name="Smith M.E."/>
        </authorList>
    </citation>
    <scope>NUCLEOTIDE SEQUENCE</scope>
    <source>
        <strain evidence="14">CBS 109367</strain>
    </source>
</reference>
<keyword evidence="2" id="KW-0723">Serine/threonine-protein kinase</keyword>
<dbReference type="SUPFAM" id="SSF52172">
    <property type="entry name" value="CheY-like"/>
    <property type="match status" value="1"/>
</dbReference>
<feature type="region of interest" description="Disordered" evidence="10">
    <location>
        <begin position="2102"/>
        <end position="2123"/>
    </location>
</feature>
<feature type="region of interest" description="Disordered" evidence="10">
    <location>
        <begin position="3059"/>
        <end position="3080"/>
    </location>
</feature>
<feature type="region of interest" description="Disordered" evidence="10">
    <location>
        <begin position="1289"/>
        <end position="1313"/>
    </location>
</feature>
<dbReference type="Proteomes" id="UP001151516">
    <property type="component" value="Unassembled WGS sequence"/>
</dbReference>
<name>A0A9W8L450_9FUNG</name>
<dbReference type="Gene3D" id="1.10.510.10">
    <property type="entry name" value="Transferase(Phosphotransferase) domain 1"/>
    <property type="match status" value="3"/>
</dbReference>
<evidence type="ECO:0000259" key="12">
    <source>
        <dbReference type="PROSITE" id="PS50110"/>
    </source>
</evidence>
<dbReference type="InterPro" id="IPR035965">
    <property type="entry name" value="PAS-like_dom_sf"/>
</dbReference>
<feature type="compositionally biased region" description="Low complexity" evidence="10">
    <location>
        <begin position="27"/>
        <end position="41"/>
    </location>
</feature>
<dbReference type="GO" id="GO:0000160">
    <property type="term" value="P:phosphorelay signal transduction system"/>
    <property type="evidence" value="ECO:0007669"/>
    <property type="project" value="InterPro"/>
</dbReference>
<dbReference type="PANTHER" id="PTHR24356">
    <property type="entry name" value="SERINE/THREONINE-PROTEIN KINASE"/>
    <property type="match status" value="1"/>
</dbReference>
<dbReference type="EMBL" id="JANBTX010000110">
    <property type="protein sequence ID" value="KAJ2686396.1"/>
    <property type="molecule type" value="Genomic_DNA"/>
</dbReference>
<dbReference type="GO" id="GO:0005737">
    <property type="term" value="C:cytoplasm"/>
    <property type="evidence" value="ECO:0007669"/>
    <property type="project" value="TreeGrafter"/>
</dbReference>
<evidence type="ECO:0000256" key="4">
    <source>
        <dbReference type="ARBA" id="ARBA00022741"/>
    </source>
</evidence>
<gene>
    <name evidence="14" type="primary">RIM15</name>
    <name evidence="14" type="ORF">IWW39_003666</name>
</gene>
<feature type="domain" description="Protein kinase" evidence="11">
    <location>
        <begin position="2235"/>
        <end position="2695"/>
    </location>
</feature>
<feature type="region of interest" description="Disordered" evidence="10">
    <location>
        <begin position="1045"/>
        <end position="1072"/>
    </location>
</feature>
<feature type="compositionally biased region" description="Polar residues" evidence="10">
    <location>
        <begin position="127"/>
        <end position="157"/>
    </location>
</feature>
<dbReference type="PROSITE" id="PS50110">
    <property type="entry name" value="RESPONSE_REGULATORY"/>
    <property type="match status" value="1"/>
</dbReference>
<dbReference type="SMART" id="SM00091">
    <property type="entry name" value="PAS"/>
    <property type="match status" value="1"/>
</dbReference>
<dbReference type="InterPro" id="IPR000719">
    <property type="entry name" value="Prot_kinase_dom"/>
</dbReference>
<dbReference type="InterPro" id="IPR011009">
    <property type="entry name" value="Kinase-like_dom_sf"/>
</dbReference>
<dbReference type="SUPFAM" id="SSF56112">
    <property type="entry name" value="Protein kinase-like (PK-like)"/>
    <property type="match status" value="1"/>
</dbReference>
<feature type="region of interest" description="Disordered" evidence="10">
    <location>
        <begin position="2812"/>
        <end position="2858"/>
    </location>
</feature>
<feature type="compositionally biased region" description="Low complexity" evidence="10">
    <location>
        <begin position="516"/>
        <end position="528"/>
    </location>
</feature>
<evidence type="ECO:0000259" key="13">
    <source>
        <dbReference type="PROSITE" id="PS51285"/>
    </source>
</evidence>
<protein>
    <recommendedName>
        <fullName evidence="1">non-specific serine/threonine protein kinase</fullName>
        <ecNumber evidence="1">2.7.11.1</ecNumber>
    </recommendedName>
</protein>
<feature type="compositionally biased region" description="Basic and acidic residues" evidence="10">
    <location>
        <begin position="196"/>
        <end position="211"/>
    </location>
</feature>
<feature type="region of interest" description="Disordered" evidence="10">
    <location>
        <begin position="294"/>
        <end position="314"/>
    </location>
</feature>
<dbReference type="CDD" id="cd05579">
    <property type="entry name" value="STKc_MAST_like"/>
    <property type="match status" value="1"/>
</dbReference>
<feature type="domain" description="AGC-kinase C-terminal" evidence="13">
    <location>
        <begin position="2696"/>
        <end position="2753"/>
    </location>
</feature>
<dbReference type="PANTHER" id="PTHR24356:SF1">
    <property type="entry name" value="SERINE_THREONINE-PROTEIN KINASE GREATWALL"/>
    <property type="match status" value="1"/>
</dbReference>
<feature type="compositionally biased region" description="Acidic residues" evidence="10">
    <location>
        <begin position="2640"/>
        <end position="2661"/>
    </location>
</feature>
<feature type="compositionally biased region" description="Basic and acidic residues" evidence="10">
    <location>
        <begin position="1293"/>
        <end position="1312"/>
    </location>
</feature>
<feature type="compositionally biased region" description="Polar residues" evidence="10">
    <location>
        <begin position="474"/>
        <end position="491"/>
    </location>
</feature>
<feature type="region of interest" description="Disordered" evidence="10">
    <location>
        <begin position="2730"/>
        <end position="2800"/>
    </location>
</feature>
<feature type="compositionally biased region" description="Polar residues" evidence="10">
    <location>
        <begin position="302"/>
        <end position="314"/>
    </location>
</feature>
<dbReference type="Gene3D" id="3.30.200.20">
    <property type="entry name" value="Phosphorylase Kinase, domain 1"/>
    <property type="match status" value="2"/>
</dbReference>
<dbReference type="InterPro" id="IPR011006">
    <property type="entry name" value="CheY-like_superfamily"/>
</dbReference>
<feature type="compositionally biased region" description="Low complexity" evidence="10">
    <location>
        <begin position="212"/>
        <end position="225"/>
    </location>
</feature>
<dbReference type="PROSITE" id="PS00108">
    <property type="entry name" value="PROTEIN_KINASE_ST"/>
    <property type="match status" value="1"/>
</dbReference>
<feature type="region of interest" description="Disordered" evidence="10">
    <location>
        <begin position="1"/>
        <end position="20"/>
    </location>
</feature>
<feature type="region of interest" description="Disordered" evidence="10">
    <location>
        <begin position="1170"/>
        <end position="1191"/>
    </location>
</feature>
<feature type="domain" description="Response regulatory" evidence="12">
    <location>
        <begin position="3145"/>
        <end position="3258"/>
    </location>
</feature>
<feature type="region of interest" description="Disordered" evidence="10">
    <location>
        <begin position="2615"/>
        <end position="2661"/>
    </location>
</feature>
<dbReference type="CDD" id="cd00130">
    <property type="entry name" value="PAS"/>
    <property type="match status" value="1"/>
</dbReference>
<feature type="region of interest" description="Disordered" evidence="10">
    <location>
        <begin position="27"/>
        <end position="281"/>
    </location>
</feature>
<dbReference type="InterPro" id="IPR000961">
    <property type="entry name" value="AGC-kinase_C"/>
</dbReference>